<organism evidence="1 2">
    <name type="scientific">Cannabis sativa</name>
    <name type="common">Hemp</name>
    <name type="synonym">Marijuana</name>
    <dbReference type="NCBI Taxonomy" id="3483"/>
    <lineage>
        <taxon>Eukaryota</taxon>
        <taxon>Viridiplantae</taxon>
        <taxon>Streptophyta</taxon>
        <taxon>Embryophyta</taxon>
        <taxon>Tracheophyta</taxon>
        <taxon>Spermatophyta</taxon>
        <taxon>Magnoliopsida</taxon>
        <taxon>eudicotyledons</taxon>
        <taxon>Gunneridae</taxon>
        <taxon>Pentapetalae</taxon>
        <taxon>rosids</taxon>
        <taxon>fabids</taxon>
        <taxon>Rosales</taxon>
        <taxon>Cannabaceae</taxon>
        <taxon>Cannabis</taxon>
    </lineage>
</organism>
<accession>A0A803R1R4</accession>
<protein>
    <submittedName>
        <fullName evidence="1">Uncharacterized protein</fullName>
    </submittedName>
</protein>
<dbReference type="Proteomes" id="UP000596661">
    <property type="component" value="Chromosome 5"/>
</dbReference>
<reference evidence="1" key="2">
    <citation type="submission" date="2021-03" db="UniProtKB">
        <authorList>
            <consortium name="EnsemblPlants"/>
        </authorList>
    </citation>
    <scope>IDENTIFICATION</scope>
</reference>
<gene>
    <name evidence="1" type="primary">LOC115717706</name>
</gene>
<proteinExistence type="predicted"/>
<sequence>MMFHPSKLKAGLLLVKETTTRHLGTQLNTYASIGKSQPSASIVVFATFRIITTKNVKVRCHYFHSL</sequence>
<name>A0A803R1R4_CANSA</name>
<dbReference type="AlphaFoldDB" id="A0A803R1R4"/>
<keyword evidence="2" id="KW-1185">Reference proteome</keyword>
<reference evidence="1" key="1">
    <citation type="submission" date="2018-11" db="EMBL/GenBank/DDBJ databases">
        <authorList>
            <person name="Grassa J C."/>
        </authorList>
    </citation>
    <scope>NUCLEOTIDE SEQUENCE [LARGE SCALE GENOMIC DNA]</scope>
</reference>
<dbReference type="EnsemblPlants" id="novel_model_4044_5bd9a17a.1.5bd9b139">
    <property type="protein sequence ID" value="cds.novel_model_4044_5bd9a17a.1.5bd9b139"/>
    <property type="gene ID" value="novel_gene_2182_5bd9a17a"/>
</dbReference>
<evidence type="ECO:0000313" key="2">
    <source>
        <dbReference type="Proteomes" id="UP000596661"/>
    </source>
</evidence>
<dbReference type="EMBL" id="UZAU01000409">
    <property type="status" value="NOT_ANNOTATED_CDS"/>
    <property type="molecule type" value="Genomic_DNA"/>
</dbReference>
<evidence type="ECO:0000313" key="1">
    <source>
        <dbReference type="EnsemblPlants" id="cds.novel_model_4044_5bd9a17a.1.5bd9b139"/>
    </source>
</evidence>
<dbReference type="Gramene" id="novel_model_4044_5bd9a17a.1.5bd9b139">
    <property type="protein sequence ID" value="cds.novel_model_4044_5bd9a17a.1.5bd9b139"/>
    <property type="gene ID" value="novel_gene_2182_5bd9a17a"/>
</dbReference>